<dbReference type="OrthoDB" id="239888at2157"/>
<gene>
    <name evidence="2" type="ORF">GCM10009039_02600</name>
</gene>
<reference evidence="2" key="1">
    <citation type="journal article" date="2014" name="Int. J. Syst. Evol. Microbiol.">
        <title>Complete genome sequence of Corynebacterium casei LMG S-19264T (=DSM 44701T), isolated from a smear-ripened cheese.</title>
        <authorList>
            <consortium name="US DOE Joint Genome Institute (JGI-PGF)"/>
            <person name="Walter F."/>
            <person name="Albersmeier A."/>
            <person name="Kalinowski J."/>
            <person name="Ruckert C."/>
        </authorList>
    </citation>
    <scope>NUCLEOTIDE SEQUENCE</scope>
    <source>
        <strain evidence="2">JCM 19596</strain>
    </source>
</reference>
<evidence type="ECO:0000313" key="2">
    <source>
        <dbReference type="EMBL" id="GGL47841.1"/>
    </source>
</evidence>
<dbReference type="EMBL" id="BMPG01000001">
    <property type="protein sequence ID" value="GGL47841.1"/>
    <property type="molecule type" value="Genomic_DNA"/>
</dbReference>
<dbReference type="Proteomes" id="UP000607197">
    <property type="component" value="Unassembled WGS sequence"/>
</dbReference>
<name>A0A830F7U9_9EURY</name>
<comment type="caution">
    <text evidence="2">The sequence shown here is derived from an EMBL/GenBank/DDBJ whole genome shotgun (WGS) entry which is preliminary data.</text>
</comment>
<organism evidence="2 3">
    <name type="scientific">Halocalculus aciditolerans</name>
    <dbReference type="NCBI Taxonomy" id="1383812"/>
    <lineage>
        <taxon>Archaea</taxon>
        <taxon>Methanobacteriati</taxon>
        <taxon>Methanobacteriota</taxon>
        <taxon>Stenosarchaea group</taxon>
        <taxon>Halobacteria</taxon>
        <taxon>Halobacteriales</taxon>
        <taxon>Halobacteriaceae</taxon>
        <taxon>Halocalculus</taxon>
    </lineage>
</organism>
<dbReference type="AlphaFoldDB" id="A0A830F7U9"/>
<dbReference type="InterPro" id="IPR058274">
    <property type="entry name" value="DUF7968"/>
</dbReference>
<feature type="domain" description="DUF7968" evidence="1">
    <location>
        <begin position="3"/>
        <end position="104"/>
    </location>
</feature>
<keyword evidence="3" id="KW-1185">Reference proteome</keyword>
<evidence type="ECO:0000259" key="1">
    <source>
        <dbReference type="Pfam" id="PF25922"/>
    </source>
</evidence>
<evidence type="ECO:0000313" key="3">
    <source>
        <dbReference type="Proteomes" id="UP000607197"/>
    </source>
</evidence>
<dbReference type="RefSeq" id="WP_188975057.1">
    <property type="nucleotide sequence ID" value="NZ_BMPG01000001.1"/>
</dbReference>
<sequence>MSAANRLVLSFPGDLSEWGRDQLETRHFRAYLKRVHASAAVGDEWPVFLDVGCCGDSLDITLRVEAVDGDGDELTADTDIEYVEREPEDIEGGWEVQSRGAPETS</sequence>
<reference evidence="2" key="2">
    <citation type="submission" date="2020-09" db="EMBL/GenBank/DDBJ databases">
        <authorList>
            <person name="Sun Q."/>
            <person name="Ohkuma M."/>
        </authorList>
    </citation>
    <scope>NUCLEOTIDE SEQUENCE</scope>
    <source>
        <strain evidence="2">JCM 19596</strain>
    </source>
</reference>
<proteinExistence type="predicted"/>
<accession>A0A830F7U9</accession>
<dbReference type="Pfam" id="PF25922">
    <property type="entry name" value="DUF7968"/>
    <property type="match status" value="1"/>
</dbReference>
<protein>
    <recommendedName>
        <fullName evidence="1">DUF7968 domain-containing protein</fullName>
    </recommendedName>
</protein>